<dbReference type="Pfam" id="PF17776">
    <property type="entry name" value="NLRC4_HD2"/>
    <property type="match status" value="1"/>
</dbReference>
<dbReference type="InterPro" id="IPR034946">
    <property type="entry name" value="LARP7_La"/>
</dbReference>
<evidence type="ECO:0000256" key="9">
    <source>
        <dbReference type="ARBA" id="ARBA00022741"/>
    </source>
</evidence>
<dbReference type="SMART" id="SM00408">
    <property type="entry name" value="IGc2"/>
    <property type="match status" value="2"/>
</dbReference>
<evidence type="ECO:0000259" key="20">
    <source>
        <dbReference type="PROSITE" id="PS50835"/>
    </source>
</evidence>
<keyword evidence="6" id="KW-0399">Innate immunity</keyword>
<dbReference type="SMART" id="SM00409">
    <property type="entry name" value="IG"/>
    <property type="match status" value="2"/>
</dbReference>
<dbReference type="GO" id="GO:0030198">
    <property type="term" value="P:extracellular matrix organization"/>
    <property type="evidence" value="ECO:0007669"/>
    <property type="project" value="InterPro"/>
</dbReference>
<dbReference type="SUPFAM" id="SSF52047">
    <property type="entry name" value="RNI-like"/>
    <property type="match status" value="1"/>
</dbReference>
<feature type="domain" description="RRM" evidence="18">
    <location>
        <begin position="2365"/>
        <end position="2428"/>
    </location>
</feature>
<dbReference type="PRINTS" id="PR01857">
    <property type="entry name" value="ADAMTSFAMILY"/>
</dbReference>
<dbReference type="PROSITE" id="PS50837">
    <property type="entry name" value="NACHT"/>
    <property type="match status" value="1"/>
</dbReference>
<keyword evidence="13 15" id="KW-1015">Disulfide bond</keyword>
<evidence type="ECO:0000259" key="19">
    <source>
        <dbReference type="PROSITE" id="PS50209"/>
    </source>
</evidence>
<dbReference type="GO" id="GO:0045087">
    <property type="term" value="P:innate immune response"/>
    <property type="evidence" value="ECO:0007669"/>
    <property type="project" value="UniProtKB-KW"/>
</dbReference>
<dbReference type="InterPro" id="IPR036179">
    <property type="entry name" value="Ig-like_dom_sf"/>
</dbReference>
<keyword evidence="9" id="KW-0547">Nucleotide-binding</keyword>
<feature type="disulfide bond" evidence="15">
    <location>
        <begin position="28"/>
        <end position="60"/>
    </location>
</feature>
<dbReference type="GO" id="GO:0005576">
    <property type="term" value="C:extracellular region"/>
    <property type="evidence" value="ECO:0007669"/>
    <property type="project" value="UniProtKB-SubCell"/>
</dbReference>
<dbReference type="Gene3D" id="2.60.120.830">
    <property type="match status" value="1"/>
</dbReference>
<dbReference type="PANTHER" id="PTHR13723">
    <property type="entry name" value="ADAMTS A DISINTEGRIN AND METALLOPROTEASE WITH THROMBOSPONDIN MOTIFS PROTEASE"/>
    <property type="match status" value="1"/>
</dbReference>
<organism evidence="24 25">
    <name type="scientific">Hemibagrus guttatus</name>
    <dbReference type="NCBI Taxonomy" id="175788"/>
    <lineage>
        <taxon>Eukaryota</taxon>
        <taxon>Metazoa</taxon>
        <taxon>Chordata</taxon>
        <taxon>Craniata</taxon>
        <taxon>Vertebrata</taxon>
        <taxon>Euteleostomi</taxon>
        <taxon>Actinopterygii</taxon>
        <taxon>Neopterygii</taxon>
        <taxon>Teleostei</taxon>
        <taxon>Ostariophysi</taxon>
        <taxon>Siluriformes</taxon>
        <taxon>Bagridae</taxon>
        <taxon>Hemibagrus</taxon>
    </lineage>
</organism>
<feature type="disulfide bond" evidence="15">
    <location>
        <begin position="39"/>
        <end position="45"/>
    </location>
</feature>
<dbReference type="PROSITE" id="PS51939">
    <property type="entry name" value="XRRM"/>
    <property type="match status" value="1"/>
</dbReference>
<comment type="subcellular location">
    <subcellularLocation>
        <location evidence="2">Cytoplasm</location>
    </subcellularLocation>
    <subcellularLocation>
        <location evidence="1">Nucleus</location>
    </subcellularLocation>
    <subcellularLocation>
        <location evidence="3">Secreted</location>
    </subcellularLocation>
</comment>
<accession>A0AAE0VAU5</accession>
<dbReference type="PROSITE" id="PS50092">
    <property type="entry name" value="TSP1"/>
    <property type="match status" value="9"/>
</dbReference>
<dbReference type="PROSITE" id="PS50835">
    <property type="entry name" value="IG_LIKE"/>
    <property type="match status" value="2"/>
</dbReference>
<dbReference type="Pfam" id="PF05729">
    <property type="entry name" value="NACHT"/>
    <property type="match status" value="1"/>
</dbReference>
<dbReference type="InterPro" id="IPR035979">
    <property type="entry name" value="RBD_domain_sf"/>
</dbReference>
<feature type="region of interest" description="Disordered" evidence="17">
    <location>
        <begin position="2427"/>
        <end position="2606"/>
    </location>
</feature>
<feature type="compositionally biased region" description="Basic and acidic residues" evidence="17">
    <location>
        <begin position="2555"/>
        <end position="2567"/>
    </location>
</feature>
<dbReference type="GO" id="GO:0006508">
    <property type="term" value="P:proteolysis"/>
    <property type="evidence" value="ECO:0007669"/>
    <property type="project" value="TreeGrafter"/>
</dbReference>
<protein>
    <submittedName>
        <fullName evidence="24">Uncharacterized protein</fullName>
    </submittedName>
</protein>
<dbReference type="InterPro" id="IPR013783">
    <property type="entry name" value="Ig-like_fold"/>
</dbReference>
<keyword evidence="11" id="KW-0391">Immunity</keyword>
<keyword evidence="14" id="KW-0539">Nucleus</keyword>
<evidence type="ECO:0000256" key="14">
    <source>
        <dbReference type="ARBA" id="ARBA00023242"/>
    </source>
</evidence>
<dbReference type="InterPro" id="IPR036390">
    <property type="entry name" value="WH_DNA-bd_sf"/>
</dbReference>
<dbReference type="InterPro" id="IPR034887">
    <property type="entry name" value="LARP7_RRM1"/>
</dbReference>
<evidence type="ECO:0000256" key="7">
    <source>
        <dbReference type="ARBA" id="ARBA00022729"/>
    </source>
</evidence>
<dbReference type="InterPro" id="IPR012677">
    <property type="entry name" value="Nucleotide-bd_a/b_plait_sf"/>
</dbReference>
<dbReference type="Proteomes" id="UP001274896">
    <property type="component" value="Unassembled WGS sequence"/>
</dbReference>
<name>A0AAE0VAU5_9TELE</name>
<dbReference type="InterPro" id="IPR000504">
    <property type="entry name" value="RRM_dom"/>
</dbReference>
<dbReference type="InterPro" id="IPR050439">
    <property type="entry name" value="ADAMTS_ADAMTS-like"/>
</dbReference>
<dbReference type="InterPro" id="IPR007110">
    <property type="entry name" value="Ig-like_dom"/>
</dbReference>
<dbReference type="GO" id="GO:0042981">
    <property type="term" value="P:regulation of apoptotic process"/>
    <property type="evidence" value="ECO:0007669"/>
    <property type="project" value="InterPro"/>
</dbReference>
<dbReference type="CDD" id="cd08032">
    <property type="entry name" value="LARP_7"/>
    <property type="match status" value="1"/>
</dbReference>
<feature type="region of interest" description="Disordered" evidence="17">
    <location>
        <begin position="2246"/>
        <end position="2266"/>
    </location>
</feature>
<dbReference type="GO" id="GO:0031012">
    <property type="term" value="C:extracellular matrix"/>
    <property type="evidence" value="ECO:0007669"/>
    <property type="project" value="TreeGrafter"/>
</dbReference>
<dbReference type="InterPro" id="IPR006630">
    <property type="entry name" value="La_HTH"/>
</dbReference>
<dbReference type="InterPro" id="IPR045371">
    <property type="entry name" value="ADAMTS_CR_3"/>
</dbReference>
<evidence type="ECO:0000259" key="22">
    <source>
        <dbReference type="PROSITE" id="PS50961"/>
    </source>
</evidence>
<dbReference type="InterPro" id="IPR007111">
    <property type="entry name" value="NACHT_NTPase"/>
</dbReference>
<feature type="domain" description="NACHT" evidence="21">
    <location>
        <begin position="1557"/>
        <end position="1691"/>
    </location>
</feature>
<feature type="domain" description="CARD" evidence="19">
    <location>
        <begin position="1370"/>
        <end position="1445"/>
    </location>
</feature>
<dbReference type="Gene3D" id="2.60.40.10">
    <property type="entry name" value="Immunoglobulins"/>
    <property type="match status" value="2"/>
</dbReference>
<dbReference type="InterPro" id="IPR000884">
    <property type="entry name" value="TSP1_rpt"/>
</dbReference>
<dbReference type="Pfam" id="PF05383">
    <property type="entry name" value="La"/>
    <property type="match status" value="1"/>
</dbReference>
<dbReference type="CDD" id="cd12290">
    <property type="entry name" value="RRM1_LARP7"/>
    <property type="match status" value="1"/>
</dbReference>
<dbReference type="Pfam" id="PF05986">
    <property type="entry name" value="ADAMTS_spacer1"/>
    <property type="match status" value="1"/>
</dbReference>
<dbReference type="InterPro" id="IPR003599">
    <property type="entry name" value="Ig_sub"/>
</dbReference>
<dbReference type="InterPro" id="IPR027417">
    <property type="entry name" value="P-loop_NTPase"/>
</dbReference>
<dbReference type="GO" id="GO:0004222">
    <property type="term" value="F:metalloendopeptidase activity"/>
    <property type="evidence" value="ECO:0007669"/>
    <property type="project" value="TreeGrafter"/>
</dbReference>
<keyword evidence="5" id="KW-0964">Secreted</keyword>
<dbReference type="InterPro" id="IPR013273">
    <property type="entry name" value="ADAMTS/ADAMTS-like"/>
</dbReference>
<evidence type="ECO:0000313" key="24">
    <source>
        <dbReference type="EMBL" id="KAK3546455.1"/>
    </source>
</evidence>
<evidence type="ECO:0000256" key="6">
    <source>
        <dbReference type="ARBA" id="ARBA00022588"/>
    </source>
</evidence>
<dbReference type="FunFam" id="2.20.100.10:FF:000025">
    <property type="entry name" value="ADAMTS like 1"/>
    <property type="match status" value="1"/>
</dbReference>
<evidence type="ECO:0000256" key="16">
    <source>
        <dbReference type="PROSITE-ProRule" id="PRU00332"/>
    </source>
</evidence>
<dbReference type="Gene3D" id="3.30.70.330">
    <property type="match status" value="2"/>
</dbReference>
<dbReference type="Pfam" id="PF19030">
    <property type="entry name" value="TSP1_ADAMTS"/>
    <property type="match status" value="8"/>
</dbReference>
<dbReference type="SUPFAM" id="SSF82895">
    <property type="entry name" value="TSP-1 type 1 repeat"/>
    <property type="match status" value="9"/>
</dbReference>
<dbReference type="Pfam" id="PF07679">
    <property type="entry name" value="I-set"/>
    <property type="match status" value="1"/>
</dbReference>
<dbReference type="Gene3D" id="2.20.100.10">
    <property type="entry name" value="Thrombospondin type-1 (TSP1) repeat"/>
    <property type="match status" value="9"/>
</dbReference>
<dbReference type="Pfam" id="PF14484">
    <property type="entry name" value="FISNA"/>
    <property type="match status" value="1"/>
</dbReference>
<dbReference type="GO" id="GO:0005524">
    <property type="term" value="F:ATP binding"/>
    <property type="evidence" value="ECO:0007669"/>
    <property type="project" value="UniProtKB-KW"/>
</dbReference>
<keyword evidence="25" id="KW-1185">Reference proteome</keyword>
<dbReference type="FunFam" id="1.10.10.10:FF:000158">
    <property type="entry name" value="La ribonucleoprotein domain family member 7"/>
    <property type="match status" value="1"/>
</dbReference>
<feature type="compositionally biased region" description="Acidic residues" evidence="17">
    <location>
        <begin position="2459"/>
        <end position="2470"/>
    </location>
</feature>
<evidence type="ECO:0000256" key="3">
    <source>
        <dbReference type="ARBA" id="ARBA00004613"/>
    </source>
</evidence>
<dbReference type="CDD" id="cd01671">
    <property type="entry name" value="CARD"/>
    <property type="match status" value="1"/>
</dbReference>
<dbReference type="PROSITE" id="PS50102">
    <property type="entry name" value="RRM"/>
    <property type="match status" value="1"/>
</dbReference>
<dbReference type="SMART" id="SM00715">
    <property type="entry name" value="LA"/>
    <property type="match status" value="1"/>
</dbReference>
<sequence length="2817" mass="316333">NSRTARSEEDRDTLWDAWGTWSECSRTCGGGASYSLRRCLSSKTCEGQNIKYRTCSNVDCPPDSGDFRAQQCSAHADVRYQGRYYEWLPVDNDPENPCALKCKAKGTDLVVELAPKVLDGTRCYTESLDMCISGACQIVGCDHELGSTAKEDNCGICNGDGSSCRLVRGHYKSQHASGKTEDTVIVIPYGSRHVRLVLKGPDHLYLESKTLQGIKGELSLDGTKQYILQNTAIDFQKLTDKEILRIVGPLEADFTVKVHYASGTDSVVQFIYYQPIIHRWRETDFFPCSVTCGGGYQLTSAECFDLRSNRVVVDQYCHYYPENIKPKPRLQECSMDPCPASDGYKQIMPYDLYHPLPRWESSPWTACSTSCGGGVQSRSVSCVEEDMQGNITPTDEWKCLYASKTSIVQPCNTFDCPTWIAQEWSPCTVTCGQGLRYRVVLCIDHRGLHAGGCNPITKPHIKEDCLVPVPCYKPAEKLPVEAKPPWFKQAIELEEDTAISDEPTFIRGAWGPCSRSCGAGIQRRTVTCQVLLSFSQTVADLPDDECEGQKPPEMQPCYRTPCLGVRTEQESERIRNTATEQEELHDWEYDGFTECSEMCGGGVKEAVVICLNKQTREATDESECVSTQRPLQLVQACNTEPCPPRWGLEAWSSCSATCGVGLQTRAVTCTLKVSAHSNHTERVSDEKCRQPKPSSVQACNRFDCPPMWDPQEWSQCSATCGEGTQRLLVVCRRMGLNGQYQTLIPEACASVPKPSTAQSCSSAPCEKPFKPVAAKPDPAILTQRKVYIQWKKGPKLHFVVGGYAYLLPWTSVVLSCPTRHFRKGHVRWLKDGKPLLLLPHISISHMGYIKIQQIRASDAGMYTCVAGQAQENFVLKLLGSKKTKLSGPEVDVWVTDGSKNTAKTYQISSKEKEVHTFNRYDNVVQHLLNLKGLSLETYVSKELLDDDAVLDSQSPQVLVADMEKLDEITRNLSGGLQGTQKKELITQLLEELTRQTSENNDSTLEAPEKQEFTTPEYISRGNDLRLASQSTRQWKGPLRSPLIVHKFSRVYKSPHEIATNAGSFVLVPRQATRVELKCEVQGNPKPVTIWTKEGMELKNGSRVGLMLDSSLYIEAPKETDFGFYTCHATNNLGSTSQLFQVQKAGSGCTVGMSKRNSTCSDKFQSSDGCSGQRCPHRWHVSSWSTCSVSCGGGLQRRNVTCLGAANGGRSCMGAGRKPTETKSCNTQPCVAWATSSWGPCHGQCVGPQKALQHRHVFCQDKNRTRVAHRMCPPHIETAPQTPVLYTGVSGHGPSALLPVVGMVSSHATSHACTAIVESQLGSFTVPGGLALRAGSAATFCHVGEGIAKTAPGTVRSSDWKNISVMTQAGTPEPCLKSLRNCRISLVDKLEFHIDSLIDTLITREVFTRDDQEEIQYEKGPRGKVRKVLDILEGKGEEAARIFISASKHIGEFNIKAGDLSVKQTSEYQKVIAKHKDILKRRSECMLYYNTRHGEKIPFSEHYVNLLIVKGHHSLEIKRHEVLTFGQQRISLQQKATEHRLIKPAQLFSSETGKKSAKKILVTGVAGIGKTVLVQKILCDFSNHKEHQSFDFIIHLTFRDLNLVSNPVSLRKLILRKNGHLAKHLDTITENDTKLLIILDGFDEFKHYRGCDVDVFLTDLDEEGEVVEVFSSLMLGELFPGASVLVTSRPTAVSHIPIGSIDCFVVITGFSTEEIHDFFQRFFQDEELASKMFKIVATNELMLTLCYIPAFCHIMCSILKESKGLYPANPRTMTDIYVQYLLALVKSHTNNRIESLNNVTLINHQENLQEILLKLGRLAYQKLMNQETLFYSSNDEIANCVIASTFLDKMSIQEPSYTADVYSFTHLTIQEFFAALYCAMADVPLSETLGSGSEYSIKSLPGNLDLFTRFLSGLLSGRNQDLLSRNIGLRKQEDKMQSFRMKLVSDTQATCENGAYILTQLHCILEQQDVLLMQELKPQSLRINLSDVTLSTMDYNAVKHFLSEIPLPILEVDMTGTNINAESLRDLQPYLHRCEKIWLGENSLDLEAIKVVADILQASDNLKELGLGWTDIGDEHLFVLTNAIKTKQTLTELWMEGNRITSAGLSPLSVFTPSPLERVVAIWNNITDAEGEHLNSLCSTPCFTVSFTENSMWKDWADWVLQRCEVSSSEKLVTILYKVCDISVRNLESQWAKTFYRSLTKLIRTRIEQCLEEDVQRKLEKFEIILTSYFDKQVSLDMVDAGMSNIAPGDDLSSKEPGEKKRESEKKKRSRVKQLLADVKRQVEFWFGDVNLHKDRYLKNVIIQSRDGYVDISLLTTFNRMKKLTTDSKLIARALKNSEVVEVNLEGTQIRRKQPLGDSPRDVDDRTVYVELLPKDITHAWIERVFSKCGNVVYVSIPRYKSTGDSKGFAFVEFKTQAQAQKAIEMLNNPPEDAPRKAGIFPKTLARKQIPFHTVQDGTKEEDEGRGDDDEDGKKKKKKKKRTRSEQKDDSVEEMATENVTDKENATETEAADQKRALSSEGTEMESVTAVKTSQKKADKKRRRSHSSELSGGEGQVEKPAKMRKVDEEASDVQEISSENNKEKEMEDGKKDEKDDSMLKAKRKRKKKYKERLKIEEEVIPLRVLSKKEWLELKEEYLALQKQCMANLKKNICDIQKTMACDNLQTIEDRGKNWGDCKPKKETLDGPKFESGVILKITHNQPLPNKKSVKDTLSEIAAVQYVDIVEGDAEGYIRFKTPEDAKAVIAARSELQKKHNWNLDVLTGDHEQRYWQKILVDRQAKLNRPRDKKRGTEKLISKAEKIIIARTKEANKHIRFDD</sequence>
<dbReference type="InterPro" id="IPR036388">
    <property type="entry name" value="WH-like_DNA-bd_sf"/>
</dbReference>
<feature type="compositionally biased region" description="Basic residues" evidence="17">
    <location>
        <begin position="2533"/>
        <end position="2544"/>
    </location>
</feature>
<evidence type="ECO:0000256" key="13">
    <source>
        <dbReference type="ARBA" id="ARBA00023157"/>
    </source>
</evidence>
<dbReference type="GO" id="GO:0003723">
    <property type="term" value="F:RNA binding"/>
    <property type="evidence" value="ECO:0007669"/>
    <property type="project" value="UniProtKB-UniRule"/>
</dbReference>
<dbReference type="PROSITE" id="PS50209">
    <property type="entry name" value="CARD"/>
    <property type="match status" value="1"/>
</dbReference>
<keyword evidence="10" id="KW-0067">ATP-binding</keyword>
<dbReference type="SUPFAM" id="SSF46785">
    <property type="entry name" value="Winged helix' DNA-binding domain"/>
    <property type="match status" value="1"/>
</dbReference>
<dbReference type="Gene3D" id="3.80.10.10">
    <property type="entry name" value="Ribonuclease Inhibitor"/>
    <property type="match status" value="1"/>
</dbReference>
<evidence type="ECO:0000256" key="2">
    <source>
        <dbReference type="ARBA" id="ARBA00004496"/>
    </source>
</evidence>
<feature type="non-terminal residue" evidence="24">
    <location>
        <position position="1"/>
    </location>
</feature>
<dbReference type="Pfam" id="PF08777">
    <property type="entry name" value="RRM_3"/>
    <property type="match status" value="1"/>
</dbReference>
<dbReference type="PROSITE" id="PS50961">
    <property type="entry name" value="HTH_LA"/>
    <property type="match status" value="1"/>
</dbReference>
<evidence type="ECO:0000256" key="8">
    <source>
        <dbReference type="ARBA" id="ARBA00022737"/>
    </source>
</evidence>
<evidence type="ECO:0000259" key="21">
    <source>
        <dbReference type="PROSITE" id="PS50837"/>
    </source>
</evidence>
<dbReference type="PANTHER" id="PTHR13723:SF157">
    <property type="entry name" value="ADAMTS-LIKE PROTEIN 1"/>
    <property type="match status" value="1"/>
</dbReference>
<dbReference type="InterPro" id="IPR029495">
    <property type="entry name" value="NACHT-assoc"/>
</dbReference>
<dbReference type="SMART" id="SM01288">
    <property type="entry name" value="FISNA"/>
    <property type="match status" value="1"/>
</dbReference>
<dbReference type="FunFam" id="2.20.100.10:FF:000005">
    <property type="entry name" value="ADAM metallopeptidase with thrombospondin type 1 motif 9"/>
    <property type="match status" value="1"/>
</dbReference>
<dbReference type="InterPro" id="IPR013098">
    <property type="entry name" value="Ig_I-set"/>
</dbReference>
<feature type="region of interest" description="Disordered" evidence="17">
    <location>
        <begin position="996"/>
        <end position="1017"/>
    </location>
</feature>
<dbReference type="SUPFAM" id="SSF47986">
    <property type="entry name" value="DEATH domain"/>
    <property type="match status" value="1"/>
</dbReference>
<dbReference type="EMBL" id="JAUCMX010000005">
    <property type="protein sequence ID" value="KAK3546455.1"/>
    <property type="molecule type" value="Genomic_DNA"/>
</dbReference>
<feature type="domain" description="Ig-like" evidence="20">
    <location>
        <begin position="1041"/>
        <end position="1142"/>
    </location>
</feature>
<dbReference type="SUPFAM" id="SSF48726">
    <property type="entry name" value="Immunoglobulin"/>
    <property type="match status" value="2"/>
</dbReference>
<proteinExistence type="predicted"/>
<dbReference type="GO" id="GO:0005634">
    <property type="term" value="C:nucleus"/>
    <property type="evidence" value="ECO:0007669"/>
    <property type="project" value="UniProtKB-SubCell"/>
</dbReference>
<keyword evidence="12 16" id="KW-0694">RNA-binding</keyword>
<dbReference type="Pfam" id="PF00076">
    <property type="entry name" value="RRM_1"/>
    <property type="match status" value="1"/>
</dbReference>
<dbReference type="InterPro" id="IPR034910">
    <property type="entry name" value="LARP7_RRM2"/>
</dbReference>
<dbReference type="Pfam" id="PF00090">
    <property type="entry name" value="TSP_1"/>
    <property type="match status" value="1"/>
</dbReference>
<evidence type="ECO:0000256" key="1">
    <source>
        <dbReference type="ARBA" id="ARBA00004123"/>
    </source>
</evidence>
<evidence type="ECO:0000256" key="15">
    <source>
        <dbReference type="PIRSR" id="PIRSR613273-3"/>
    </source>
</evidence>
<evidence type="ECO:0000313" key="25">
    <source>
        <dbReference type="Proteomes" id="UP001274896"/>
    </source>
</evidence>
<dbReference type="GO" id="GO:1990904">
    <property type="term" value="C:ribonucleoprotein complex"/>
    <property type="evidence" value="ECO:0007669"/>
    <property type="project" value="UniProtKB-UniRule"/>
</dbReference>
<feature type="disulfide bond" evidence="15">
    <location>
        <begin position="24"/>
        <end position="55"/>
    </location>
</feature>
<feature type="domain" description="Ig-like" evidence="20">
    <location>
        <begin position="794"/>
        <end position="874"/>
    </location>
</feature>
<feature type="domain" description="XRRM" evidence="23">
    <location>
        <begin position="2687"/>
        <end position="2800"/>
    </location>
</feature>
<feature type="compositionally biased region" description="Basic and acidic residues" evidence="17">
    <location>
        <begin position="2251"/>
        <end position="2265"/>
    </location>
</feature>
<evidence type="ECO:0000259" key="23">
    <source>
        <dbReference type="PROSITE" id="PS51939"/>
    </source>
</evidence>
<dbReference type="Pfam" id="PF19236">
    <property type="entry name" value="ADAMTS_CR_3"/>
    <property type="match status" value="1"/>
</dbReference>
<dbReference type="SMART" id="SM00209">
    <property type="entry name" value="TSP1"/>
    <property type="match status" value="10"/>
</dbReference>
<dbReference type="InterPro" id="IPR041267">
    <property type="entry name" value="NLRP_HD2"/>
</dbReference>
<dbReference type="Pfam" id="PF24484">
    <property type="entry name" value="ADAMTSL1"/>
    <property type="match status" value="1"/>
</dbReference>
<keyword evidence="4" id="KW-0963">Cytoplasm</keyword>
<feature type="compositionally biased region" description="Basic and acidic residues" evidence="17">
    <location>
        <begin position="2499"/>
        <end position="2517"/>
    </location>
</feature>
<evidence type="ECO:0000256" key="10">
    <source>
        <dbReference type="ARBA" id="ARBA00022840"/>
    </source>
</evidence>
<dbReference type="Pfam" id="PF00619">
    <property type="entry name" value="CARD"/>
    <property type="match status" value="1"/>
</dbReference>
<dbReference type="SMART" id="SM00360">
    <property type="entry name" value="RRM"/>
    <property type="match status" value="1"/>
</dbReference>
<evidence type="ECO:0000259" key="18">
    <source>
        <dbReference type="PROSITE" id="PS50102"/>
    </source>
</evidence>
<gene>
    <name evidence="24" type="ORF">QTP70_026311</name>
</gene>
<dbReference type="InterPro" id="IPR056272">
    <property type="entry name" value="ADAMTSL1_dom"/>
</dbReference>
<dbReference type="CDD" id="cd12542">
    <property type="entry name" value="RRM2_LARP7"/>
    <property type="match status" value="1"/>
</dbReference>
<dbReference type="InterPro" id="IPR014886">
    <property type="entry name" value="La_xRRM"/>
</dbReference>
<dbReference type="Gene3D" id="3.40.50.300">
    <property type="entry name" value="P-loop containing nucleotide triphosphate hydrolases"/>
    <property type="match status" value="1"/>
</dbReference>
<dbReference type="FunFam" id="2.20.100.10:FF:000009">
    <property type="entry name" value="ADAMTS-like protein 3 isoform A"/>
    <property type="match status" value="1"/>
</dbReference>
<keyword evidence="7" id="KW-0732">Signal</keyword>
<dbReference type="InterPro" id="IPR032675">
    <property type="entry name" value="LRR_dom_sf"/>
</dbReference>
<evidence type="ECO:0000256" key="12">
    <source>
        <dbReference type="ARBA" id="ARBA00022884"/>
    </source>
</evidence>
<dbReference type="InterPro" id="IPR011029">
    <property type="entry name" value="DEATH-like_dom_sf"/>
</dbReference>
<feature type="compositionally biased region" description="Basic and acidic residues" evidence="17">
    <location>
        <begin position="2579"/>
        <end position="2598"/>
    </location>
</feature>
<dbReference type="Gene3D" id="1.10.533.10">
    <property type="entry name" value="Death Domain, Fas"/>
    <property type="match status" value="1"/>
</dbReference>
<evidence type="ECO:0000256" key="11">
    <source>
        <dbReference type="ARBA" id="ARBA00022859"/>
    </source>
</evidence>
<feature type="domain" description="HTH La-type RNA-binding" evidence="22">
    <location>
        <begin position="2268"/>
        <end position="2359"/>
    </location>
</feature>
<evidence type="ECO:0000256" key="4">
    <source>
        <dbReference type="ARBA" id="ARBA00022490"/>
    </source>
</evidence>
<evidence type="ECO:0000256" key="5">
    <source>
        <dbReference type="ARBA" id="ARBA00022525"/>
    </source>
</evidence>
<dbReference type="SUPFAM" id="SSF52540">
    <property type="entry name" value="P-loop containing nucleoside triphosphate hydrolases"/>
    <property type="match status" value="1"/>
</dbReference>
<dbReference type="InterPro" id="IPR010294">
    <property type="entry name" value="ADAMTS_spacer1"/>
</dbReference>
<dbReference type="InterPro" id="IPR036383">
    <property type="entry name" value="TSP1_rpt_sf"/>
</dbReference>
<dbReference type="InterPro" id="IPR003598">
    <property type="entry name" value="Ig_sub2"/>
</dbReference>
<dbReference type="InterPro" id="IPR001315">
    <property type="entry name" value="CARD"/>
</dbReference>
<dbReference type="GO" id="GO:0005737">
    <property type="term" value="C:cytoplasm"/>
    <property type="evidence" value="ECO:0007669"/>
    <property type="project" value="UniProtKB-SubCell"/>
</dbReference>
<dbReference type="Gene3D" id="1.10.10.10">
    <property type="entry name" value="Winged helix-like DNA-binding domain superfamily/Winged helix DNA-binding domain"/>
    <property type="match status" value="1"/>
</dbReference>
<keyword evidence="8" id="KW-0677">Repeat</keyword>
<dbReference type="SUPFAM" id="SSF54928">
    <property type="entry name" value="RNA-binding domain, RBD"/>
    <property type="match status" value="2"/>
</dbReference>
<comment type="caution">
    <text evidence="24">The sequence shown here is derived from an EMBL/GenBank/DDBJ whole genome shotgun (WGS) entry which is preliminary data.</text>
</comment>
<reference evidence="24" key="1">
    <citation type="submission" date="2023-06" db="EMBL/GenBank/DDBJ databases">
        <title>Male Hemibagrus guttatus genome.</title>
        <authorList>
            <person name="Bian C."/>
        </authorList>
    </citation>
    <scope>NUCLEOTIDE SEQUENCE</scope>
    <source>
        <strain evidence="24">Male_cb2023</strain>
        <tissue evidence="24">Muscle</tissue>
    </source>
</reference>
<evidence type="ECO:0000256" key="17">
    <source>
        <dbReference type="SAM" id="MobiDB-lite"/>
    </source>
</evidence>